<dbReference type="PANTHER" id="PTHR43005:SF1">
    <property type="entry name" value="SPERMIDINE_PUTRESCINE TRANSPORT SYSTEM PERMEASE PROTEIN"/>
    <property type="match status" value="1"/>
</dbReference>
<proteinExistence type="inferred from homology"/>
<dbReference type="Pfam" id="PF00528">
    <property type="entry name" value="BPD_transp_1"/>
    <property type="match status" value="1"/>
</dbReference>
<dbReference type="CDD" id="cd06261">
    <property type="entry name" value="TM_PBP2"/>
    <property type="match status" value="1"/>
</dbReference>
<comment type="similarity">
    <text evidence="7">Belongs to the binding-protein-dependent transport system permease family.</text>
</comment>
<keyword evidence="9" id="KW-0762">Sugar transport</keyword>
<dbReference type="InterPro" id="IPR035906">
    <property type="entry name" value="MetI-like_sf"/>
</dbReference>
<evidence type="ECO:0000256" key="1">
    <source>
        <dbReference type="ARBA" id="ARBA00004651"/>
    </source>
</evidence>
<protein>
    <submittedName>
        <fullName evidence="9">Multiple sugar transport system permease protein</fullName>
    </submittedName>
</protein>
<feature type="domain" description="ABC transmembrane type-1" evidence="8">
    <location>
        <begin position="75"/>
        <end position="285"/>
    </location>
</feature>
<keyword evidence="6 7" id="KW-0472">Membrane</keyword>
<dbReference type="STRING" id="665467.SAMN02982931_01767"/>
<dbReference type="PROSITE" id="PS50928">
    <property type="entry name" value="ABC_TM1"/>
    <property type="match status" value="1"/>
</dbReference>
<feature type="transmembrane region" description="Helical" evidence="7">
    <location>
        <begin position="267"/>
        <end position="290"/>
    </location>
</feature>
<dbReference type="SUPFAM" id="SSF161098">
    <property type="entry name" value="MetI-like"/>
    <property type="match status" value="1"/>
</dbReference>
<dbReference type="GO" id="GO:0005886">
    <property type="term" value="C:plasma membrane"/>
    <property type="evidence" value="ECO:0007669"/>
    <property type="project" value="UniProtKB-SubCell"/>
</dbReference>
<evidence type="ECO:0000256" key="5">
    <source>
        <dbReference type="ARBA" id="ARBA00022989"/>
    </source>
</evidence>
<evidence type="ECO:0000256" key="7">
    <source>
        <dbReference type="RuleBase" id="RU363032"/>
    </source>
</evidence>
<feature type="transmembrane region" description="Helical" evidence="7">
    <location>
        <begin position="204"/>
        <end position="223"/>
    </location>
</feature>
<gene>
    <name evidence="9" type="ORF">SAMN02982931_01767</name>
</gene>
<dbReference type="GO" id="GO:0055085">
    <property type="term" value="P:transmembrane transport"/>
    <property type="evidence" value="ECO:0007669"/>
    <property type="project" value="InterPro"/>
</dbReference>
<evidence type="ECO:0000256" key="2">
    <source>
        <dbReference type="ARBA" id="ARBA00022448"/>
    </source>
</evidence>
<dbReference type="InterPro" id="IPR000515">
    <property type="entry name" value="MetI-like"/>
</dbReference>
<dbReference type="Proteomes" id="UP000199071">
    <property type="component" value="Unassembled WGS sequence"/>
</dbReference>
<dbReference type="RefSeq" id="WP_090876043.1">
    <property type="nucleotide sequence ID" value="NZ_FMXQ01000003.1"/>
</dbReference>
<name>A0A1G6BRL1_9HYPH</name>
<evidence type="ECO:0000313" key="10">
    <source>
        <dbReference type="Proteomes" id="UP000199071"/>
    </source>
</evidence>
<reference evidence="9 10" key="1">
    <citation type="submission" date="2016-10" db="EMBL/GenBank/DDBJ databases">
        <authorList>
            <person name="de Groot N.N."/>
        </authorList>
    </citation>
    <scope>NUCLEOTIDE SEQUENCE [LARGE SCALE GENOMIC DNA]</scope>
    <source>
        <strain evidence="9 10">ATCC 35022</strain>
    </source>
</reference>
<evidence type="ECO:0000256" key="4">
    <source>
        <dbReference type="ARBA" id="ARBA00022692"/>
    </source>
</evidence>
<organism evidence="9 10">
    <name type="scientific">Bauldia litoralis</name>
    <dbReference type="NCBI Taxonomy" id="665467"/>
    <lineage>
        <taxon>Bacteria</taxon>
        <taxon>Pseudomonadati</taxon>
        <taxon>Pseudomonadota</taxon>
        <taxon>Alphaproteobacteria</taxon>
        <taxon>Hyphomicrobiales</taxon>
        <taxon>Kaistiaceae</taxon>
        <taxon>Bauldia</taxon>
    </lineage>
</organism>
<evidence type="ECO:0000256" key="6">
    <source>
        <dbReference type="ARBA" id="ARBA00023136"/>
    </source>
</evidence>
<dbReference type="OrthoDB" id="9785347at2"/>
<keyword evidence="3" id="KW-1003">Cell membrane</keyword>
<feature type="transmembrane region" description="Helical" evidence="7">
    <location>
        <begin position="20"/>
        <end position="41"/>
    </location>
</feature>
<comment type="subcellular location">
    <subcellularLocation>
        <location evidence="1 7">Cell membrane</location>
        <topology evidence="1 7">Multi-pass membrane protein</topology>
    </subcellularLocation>
</comment>
<dbReference type="Gene3D" id="1.10.3720.10">
    <property type="entry name" value="MetI-like"/>
    <property type="match status" value="1"/>
</dbReference>
<feature type="transmembrane region" description="Helical" evidence="7">
    <location>
        <begin position="77"/>
        <end position="100"/>
    </location>
</feature>
<feature type="transmembrane region" description="Helical" evidence="7">
    <location>
        <begin position="112"/>
        <end position="132"/>
    </location>
</feature>
<keyword evidence="2 7" id="KW-0813">Transport</keyword>
<accession>A0A1G6BRL1</accession>
<evidence type="ECO:0000256" key="3">
    <source>
        <dbReference type="ARBA" id="ARBA00022475"/>
    </source>
</evidence>
<sequence length="295" mass="32436">MARSKAGVHETERANARTFLIGLCIFLALMLGFPTVANLWYSFSNVSIYDLTGTAFVGLANYAEAVTNPNLWDALGFSLKFAVICTVLEVALGLAMVFILHPILTKRPWLTGLLMLPMMVSPALMGVMYRLILNEFTGVVPAYLYMMGLPINLLGRNWIYETVIAIEVLQWTPFAFLIMLTARQSMAGELEEAAAVDGATGAKFGRLIVMPVIMPSIIIVSFIRFIDSFRVFDHIFVLTGGGPGNETTSISIYIYKLFFTHSKIGEAVAVSVMLLIASMALLYSALRLAVRRAPT</sequence>
<evidence type="ECO:0000313" key="9">
    <source>
        <dbReference type="EMBL" id="SDB23270.1"/>
    </source>
</evidence>
<dbReference type="EMBL" id="FMXQ01000003">
    <property type="protein sequence ID" value="SDB23270.1"/>
    <property type="molecule type" value="Genomic_DNA"/>
</dbReference>
<dbReference type="AlphaFoldDB" id="A0A1G6BRL1"/>
<dbReference type="PANTHER" id="PTHR43005">
    <property type="entry name" value="BLR7065 PROTEIN"/>
    <property type="match status" value="1"/>
</dbReference>
<keyword evidence="10" id="KW-1185">Reference proteome</keyword>
<feature type="transmembrane region" description="Helical" evidence="7">
    <location>
        <begin position="162"/>
        <end position="184"/>
    </location>
</feature>
<keyword evidence="4 7" id="KW-0812">Transmembrane</keyword>
<evidence type="ECO:0000259" key="8">
    <source>
        <dbReference type="PROSITE" id="PS50928"/>
    </source>
</evidence>
<keyword evidence="5 7" id="KW-1133">Transmembrane helix</keyword>